<keyword evidence="2" id="KW-1185">Reference proteome</keyword>
<protein>
    <submittedName>
        <fullName evidence="1">Uncharacterized protein</fullName>
    </submittedName>
</protein>
<dbReference type="Proteomes" id="UP000185936">
    <property type="component" value="Unassembled WGS sequence"/>
</dbReference>
<organism evidence="1 2">
    <name type="scientific">Natronorubrum thiooxidans</name>
    <dbReference type="NCBI Taxonomy" id="308853"/>
    <lineage>
        <taxon>Archaea</taxon>
        <taxon>Methanobacteriati</taxon>
        <taxon>Methanobacteriota</taxon>
        <taxon>Stenosarchaea group</taxon>
        <taxon>Halobacteria</taxon>
        <taxon>Halobacteriales</taxon>
        <taxon>Natrialbaceae</taxon>
        <taxon>Natronorubrum</taxon>
    </lineage>
</organism>
<sequence length="168" mass="19415">MDELVETLRFRLHIESGEQWRLKQARFDARPIANHTWAMRKLGYSKTEIAKQVTPTANDFVKNNAQAVIWKACDAYDAYESALKKWRNSDNQSELPKPQPPSVDSWGAFPLVMNHGEGYELKVRDKDDRVGYRISAQPYREKVRGFLRGAKHDLDRVKHALDDSSDLV</sequence>
<dbReference type="OrthoDB" id="168528at2157"/>
<proteinExistence type="predicted"/>
<dbReference type="EMBL" id="FTNR01000047">
    <property type="protein sequence ID" value="SIS22017.1"/>
    <property type="molecule type" value="Genomic_DNA"/>
</dbReference>
<gene>
    <name evidence="1" type="ORF">SAMN05421752_1472</name>
</gene>
<reference evidence="2" key="1">
    <citation type="submission" date="2017-01" db="EMBL/GenBank/DDBJ databases">
        <authorList>
            <person name="Varghese N."/>
            <person name="Submissions S."/>
        </authorList>
    </citation>
    <scope>NUCLEOTIDE SEQUENCE [LARGE SCALE GENOMIC DNA]</scope>
    <source>
        <strain evidence="2">type strain: HArc-</strain>
    </source>
</reference>
<accession>A0A1N7HAX2</accession>
<evidence type="ECO:0000313" key="1">
    <source>
        <dbReference type="EMBL" id="SIS22017.1"/>
    </source>
</evidence>
<dbReference type="RefSeq" id="WP_143823983.1">
    <property type="nucleotide sequence ID" value="NZ_FTNR01000047.1"/>
</dbReference>
<evidence type="ECO:0000313" key="2">
    <source>
        <dbReference type="Proteomes" id="UP000185936"/>
    </source>
</evidence>
<name>A0A1N7HAX2_9EURY</name>
<dbReference type="AlphaFoldDB" id="A0A1N7HAX2"/>